<proteinExistence type="predicted"/>
<reference evidence="1 2" key="1">
    <citation type="submission" date="2019-02" db="EMBL/GenBank/DDBJ databases">
        <title>Genomic Encyclopedia of Type Strains, Phase IV (KMG-IV): sequencing the most valuable type-strain genomes for metagenomic binning, comparative biology and taxonomic classification.</title>
        <authorList>
            <person name="Goeker M."/>
        </authorList>
    </citation>
    <scope>NUCLEOTIDE SEQUENCE [LARGE SCALE GENOMIC DNA]</scope>
    <source>
        <strain evidence="1 2">DSM 45622</strain>
    </source>
</reference>
<gene>
    <name evidence="1" type="ORF">EV189_4037</name>
</gene>
<accession>A0A4Q7N7L1</accession>
<dbReference type="AlphaFoldDB" id="A0A4Q7N7L1"/>
<organism evidence="1 2">
    <name type="scientific">Motilibacter rhizosphaerae</name>
    <dbReference type="NCBI Taxonomy" id="598652"/>
    <lineage>
        <taxon>Bacteria</taxon>
        <taxon>Bacillati</taxon>
        <taxon>Actinomycetota</taxon>
        <taxon>Actinomycetes</taxon>
        <taxon>Motilibacterales</taxon>
        <taxon>Motilibacteraceae</taxon>
        <taxon>Motilibacter</taxon>
    </lineage>
</organism>
<protein>
    <submittedName>
        <fullName evidence="1">Uncharacterized protein</fullName>
    </submittedName>
</protein>
<sequence length="30" mass="3252">MIGDLDQMGVLHGPKNCMITECSSRADNTN</sequence>
<comment type="caution">
    <text evidence="1">The sequence shown here is derived from an EMBL/GenBank/DDBJ whole genome shotgun (WGS) entry which is preliminary data.</text>
</comment>
<evidence type="ECO:0000313" key="1">
    <source>
        <dbReference type="EMBL" id="RZS77529.1"/>
    </source>
</evidence>
<keyword evidence="2" id="KW-1185">Reference proteome</keyword>
<dbReference type="EMBL" id="SGXD01000011">
    <property type="protein sequence ID" value="RZS77529.1"/>
    <property type="molecule type" value="Genomic_DNA"/>
</dbReference>
<dbReference type="Proteomes" id="UP000293638">
    <property type="component" value="Unassembled WGS sequence"/>
</dbReference>
<evidence type="ECO:0000313" key="2">
    <source>
        <dbReference type="Proteomes" id="UP000293638"/>
    </source>
</evidence>
<name>A0A4Q7N7L1_9ACTN</name>